<dbReference type="Pfam" id="PF13476">
    <property type="entry name" value="AAA_23"/>
    <property type="match status" value="1"/>
</dbReference>
<evidence type="ECO:0000256" key="3">
    <source>
        <dbReference type="ARBA" id="ARBA00022737"/>
    </source>
</evidence>
<dbReference type="Gene3D" id="3.40.50.300">
    <property type="entry name" value="P-loop containing nucleotide triphosphate hydrolases"/>
    <property type="match status" value="1"/>
</dbReference>
<dbReference type="InterPro" id="IPR038729">
    <property type="entry name" value="Rad50/SbcC_AAA"/>
</dbReference>
<comment type="subcellular location">
    <subcellularLocation>
        <location evidence="1">Cytoplasm</location>
    </subcellularLocation>
</comment>
<evidence type="ECO:0000259" key="5">
    <source>
        <dbReference type="Pfam" id="PF13476"/>
    </source>
</evidence>
<keyword evidence="4" id="KW-0802">TPR repeat</keyword>
<dbReference type="SUPFAM" id="SSF52540">
    <property type="entry name" value="P-loop containing nucleoside triphosphate hydrolases"/>
    <property type="match status" value="1"/>
</dbReference>
<dbReference type="PANTHER" id="PTHR45783:SF3">
    <property type="entry name" value="KINESIN LIGHT CHAIN"/>
    <property type="match status" value="1"/>
</dbReference>
<dbReference type="SUPFAM" id="SSF48452">
    <property type="entry name" value="TPR-like"/>
    <property type="match status" value="1"/>
</dbReference>
<dbReference type="Proteomes" id="UP001165296">
    <property type="component" value="Unassembled WGS sequence"/>
</dbReference>
<feature type="non-terminal residue" evidence="6">
    <location>
        <position position="319"/>
    </location>
</feature>
<evidence type="ECO:0000256" key="1">
    <source>
        <dbReference type="ARBA" id="ARBA00004496"/>
    </source>
</evidence>
<keyword evidence="7" id="KW-1185">Reference proteome</keyword>
<feature type="domain" description="Rad50/SbcC-type AAA" evidence="5">
    <location>
        <begin position="5"/>
        <end position="100"/>
    </location>
</feature>
<dbReference type="RefSeq" id="WP_226177310.1">
    <property type="nucleotide sequence ID" value="NZ_JAJADR010000005.1"/>
</dbReference>
<evidence type="ECO:0000256" key="2">
    <source>
        <dbReference type="ARBA" id="ARBA00022490"/>
    </source>
</evidence>
<dbReference type="InterPro" id="IPR002151">
    <property type="entry name" value="Kinesin_light"/>
</dbReference>
<comment type="caution">
    <text evidence="6">The sequence shown here is derived from an EMBL/GenBank/DDBJ whole genome shotgun (WGS) entry which is preliminary data.</text>
</comment>
<organism evidence="6 7">
    <name type="scientific">Hymenobacter lucidus</name>
    <dbReference type="NCBI Taxonomy" id="2880930"/>
    <lineage>
        <taxon>Bacteria</taxon>
        <taxon>Pseudomonadati</taxon>
        <taxon>Bacteroidota</taxon>
        <taxon>Cytophagia</taxon>
        <taxon>Cytophagales</taxon>
        <taxon>Hymenobacteraceae</taxon>
        <taxon>Hymenobacter</taxon>
    </lineage>
</organism>
<evidence type="ECO:0000256" key="4">
    <source>
        <dbReference type="ARBA" id="ARBA00022803"/>
    </source>
</evidence>
<evidence type="ECO:0000313" key="6">
    <source>
        <dbReference type="EMBL" id="MCB2409573.1"/>
    </source>
</evidence>
<dbReference type="EMBL" id="JAJADR010000005">
    <property type="protein sequence ID" value="MCB2409573.1"/>
    <property type="molecule type" value="Genomic_DNA"/>
</dbReference>
<keyword evidence="2" id="KW-0963">Cytoplasm</keyword>
<accession>A0ABS8AUA0</accession>
<dbReference type="PANTHER" id="PTHR45783">
    <property type="entry name" value="KINESIN LIGHT CHAIN"/>
    <property type="match status" value="1"/>
</dbReference>
<evidence type="ECO:0000313" key="7">
    <source>
        <dbReference type="Proteomes" id="UP001165296"/>
    </source>
</evidence>
<proteinExistence type="predicted"/>
<sequence length="319" mass="35271">MYLQKLTIANIRGLKHFEMIFPENPAGWHVIIGDNGAGKSTLIRAISLGLIGPNEVRAAHPNFAEWLRKGEKKGFVEVLLEADKQHDFTTRLGKTRKLTAKVLLQSSHSLSGLRGGTPLVEAIGDESGKITPDKFVWSSTSKGWFSAGFGPFRRFTGGDTEHDKVYLSSPRCGAHLSVFGEDVALTEALRWLQEIDYQQLKAREKKARQDTSPLNLANYEQLTVVSDDAVLGEVKQLWEIATRLQESSLFQEAESLLIRALTLTEKVTGPDHPSMATSLNYLALLLKVTNRLAEAEPLMRRALAINEASFGPDHPNVAT</sequence>
<dbReference type="InterPro" id="IPR011990">
    <property type="entry name" value="TPR-like_helical_dom_sf"/>
</dbReference>
<gene>
    <name evidence="6" type="ORF">LGH74_16395</name>
</gene>
<protein>
    <submittedName>
        <fullName evidence="6">Tetratricopeptide repeat protein</fullName>
    </submittedName>
</protein>
<dbReference type="Gene3D" id="1.25.40.10">
    <property type="entry name" value="Tetratricopeptide repeat domain"/>
    <property type="match status" value="1"/>
</dbReference>
<dbReference type="InterPro" id="IPR027417">
    <property type="entry name" value="P-loop_NTPase"/>
</dbReference>
<name>A0ABS8AUA0_9BACT</name>
<keyword evidence="3" id="KW-0677">Repeat</keyword>
<reference evidence="6" key="1">
    <citation type="submission" date="2021-10" db="EMBL/GenBank/DDBJ databases">
        <authorList>
            <person name="Dean J.D."/>
            <person name="Kim M.K."/>
            <person name="Newey C.N."/>
            <person name="Stoker T.S."/>
            <person name="Thompson D.W."/>
            <person name="Grose J.H."/>
        </authorList>
    </citation>
    <scope>NUCLEOTIDE SEQUENCE</scope>
    <source>
        <strain evidence="6">BT178</strain>
    </source>
</reference>
<dbReference type="Pfam" id="PF13424">
    <property type="entry name" value="TPR_12"/>
    <property type="match status" value="1"/>
</dbReference>